<feature type="region of interest" description="Disordered" evidence="1">
    <location>
        <begin position="118"/>
        <end position="139"/>
    </location>
</feature>
<dbReference type="InterPro" id="IPR036680">
    <property type="entry name" value="SPOR-like_sf"/>
</dbReference>
<dbReference type="Proteomes" id="UP001236415">
    <property type="component" value="Chromosome"/>
</dbReference>
<reference evidence="3 4" key="1">
    <citation type="submission" date="2023-06" db="EMBL/GenBank/DDBJ databases">
        <title>Paenibacillus polygonum sp. nov., an endophytic bacterium, isolated from Polygonum lapathifolium L. in Nanji Wetland National Nature Reserve, South of Poyang Lake, Jiangxi Province, China.</title>
        <authorList>
            <person name="Yu Z."/>
        </authorList>
    </citation>
    <scope>NUCLEOTIDE SEQUENCE [LARGE SCALE GENOMIC DNA]</scope>
    <source>
        <strain evidence="3 4">C31</strain>
    </source>
</reference>
<gene>
    <name evidence="3" type="ORF">QPK24_19195</name>
</gene>
<accession>A0ABY8X1A4</accession>
<feature type="compositionally biased region" description="Polar residues" evidence="1">
    <location>
        <begin position="33"/>
        <end position="47"/>
    </location>
</feature>
<evidence type="ECO:0000256" key="2">
    <source>
        <dbReference type="SAM" id="Phobius"/>
    </source>
</evidence>
<evidence type="ECO:0000313" key="3">
    <source>
        <dbReference type="EMBL" id="WIV18479.1"/>
    </source>
</evidence>
<feature type="compositionally biased region" description="Basic and acidic residues" evidence="1">
    <location>
        <begin position="58"/>
        <end position="68"/>
    </location>
</feature>
<keyword evidence="4" id="KW-1185">Reference proteome</keyword>
<feature type="region of interest" description="Disordered" evidence="1">
    <location>
        <begin position="1"/>
        <end position="68"/>
    </location>
</feature>
<organism evidence="3 4">
    <name type="scientific">Paenibacillus polygoni</name>
    <dbReference type="NCBI Taxonomy" id="3050112"/>
    <lineage>
        <taxon>Bacteria</taxon>
        <taxon>Bacillati</taxon>
        <taxon>Bacillota</taxon>
        <taxon>Bacilli</taxon>
        <taxon>Bacillales</taxon>
        <taxon>Paenibacillaceae</taxon>
        <taxon>Paenibacillus</taxon>
    </lineage>
</organism>
<keyword evidence="2" id="KW-0812">Transmembrane</keyword>
<proteinExistence type="predicted"/>
<protein>
    <submittedName>
        <fullName evidence="3">SPOR domain-containing protein</fullName>
    </submittedName>
</protein>
<dbReference type="SUPFAM" id="SSF110997">
    <property type="entry name" value="Sporulation related repeat"/>
    <property type="match status" value="1"/>
</dbReference>
<dbReference type="EMBL" id="CP127162">
    <property type="protein sequence ID" value="WIV18479.1"/>
    <property type="molecule type" value="Genomic_DNA"/>
</dbReference>
<sequence length="435" mass="47922">MNKARMTFRFGEESQKTAHQLSNHIVEKKETPRTNQKIALETDTTPISLDPGSVPPLETHHQLDEGNDRTGYRGEQHHLRYHSEEQKQDKEDTYYGNPIYDDWGEPFGPYVGSSMIEKSTLPESSSVRENNRDPYDDLPTPHYPEVTAKSYAVHHRKSPGGWKVFGSVTAAIMTGVLFGFVAMSLLDSGTDATSQTVKGPAGTELVSSAENTQTQSLGTDTLNLASTAVSIPAATYFMLQYGVFSTTEGASQAKHELTKAGIAAGSDPLDESRVYAGVSSNREEAKLVSNQLKTEGVELYVREISLPAVSDVVFIGNADEVSPFFENSRILTDMLASLSITHIGEQVQTAVPKDKLSEISDLHHRFTSSVGTIHAGLSENGKQIERKMESSMSTAISALSEYNKNPNKEHMWKVQSAVMDYILQEKQLLEVMKQT</sequence>
<dbReference type="RefSeq" id="WP_285743880.1">
    <property type="nucleotide sequence ID" value="NZ_CP127162.1"/>
</dbReference>
<feature type="transmembrane region" description="Helical" evidence="2">
    <location>
        <begin position="164"/>
        <end position="186"/>
    </location>
</feature>
<keyword evidence="2" id="KW-0472">Membrane</keyword>
<evidence type="ECO:0000313" key="4">
    <source>
        <dbReference type="Proteomes" id="UP001236415"/>
    </source>
</evidence>
<keyword evidence="2" id="KW-1133">Transmembrane helix</keyword>
<evidence type="ECO:0000256" key="1">
    <source>
        <dbReference type="SAM" id="MobiDB-lite"/>
    </source>
</evidence>
<name>A0ABY8X1A4_9BACL</name>